<dbReference type="InterPro" id="IPR019307">
    <property type="entry name" value="RNA-bd_AU-1/RNase_E/G"/>
</dbReference>
<proteinExistence type="predicted"/>
<evidence type="ECO:0000256" key="5">
    <source>
        <dbReference type="ARBA" id="ARBA00022884"/>
    </source>
</evidence>
<keyword evidence="6" id="KW-0175">Coiled coil</keyword>
<dbReference type="PANTHER" id="PTHR30001:SF0">
    <property type="entry name" value="RIBONUCLEASE G"/>
    <property type="match status" value="1"/>
</dbReference>
<dbReference type="InterPro" id="IPR003029">
    <property type="entry name" value="S1_domain"/>
</dbReference>
<keyword evidence="5" id="KW-0694">RNA-binding</keyword>
<dbReference type="PANTHER" id="PTHR30001">
    <property type="entry name" value="RIBONUCLEASE"/>
    <property type="match status" value="1"/>
</dbReference>
<keyword evidence="2" id="KW-0479">Metal-binding</keyword>
<sequence length="510" mass="57348">MRQDLFIDVNEYETRVALYRDEILQEVHIERDGRYSLTGNIYRGRVNRVVPGIQAAFVDFGGDRSGFLHVRDVVPGGVGGVDSDKKDAEENSRDQFEDALDIRSALHEGQSLLVQVNKDPIAGKGARLTTKLTLAGRYLVLMPYNSRIGVSQRIREETERERLRNLMDDFRHEMSSPHGYIVRTVAEGVPIEDLEDDVEFLERLWRQVTEKAKAAANGEAVYQELPLHTRALRDLVNAQVQSIAVNDEDTIEQVKDFVASYMPEYIPGLMLAADSEYQKDKLDEELAKALMREVTLPSGGYLIVENTESMCTVDVNTGRFVGSKNLEDTAFKTNMEAARVIARELRVRNIGGLVVVDFIDMDDAVHRCDVMETFEKSFEGDPNRVQIGDFSEFGLVELSRKRTRKTLAEQLGEPCLRCSGEGIVKSVETTCFDLFRALHADAKARVEGAGLGLVYLVRTRQEVVDRMVGQESGRLEQLSSKLECEIRFEVEHDGGLGEYTLVRLSDPQSG</sequence>
<dbReference type="NCBIfam" id="TIGR00757">
    <property type="entry name" value="RNaseEG"/>
    <property type="match status" value="1"/>
</dbReference>
<dbReference type="Gene3D" id="3.40.1260.20">
    <property type="entry name" value="Ribonuclease E, catalytic domain"/>
    <property type="match status" value="1"/>
</dbReference>
<gene>
    <name evidence="8" type="ORF">METZ01_LOCUS16529</name>
</gene>
<dbReference type="SUPFAM" id="SSF50249">
    <property type="entry name" value="Nucleic acid-binding proteins"/>
    <property type="match status" value="1"/>
</dbReference>
<evidence type="ECO:0000256" key="3">
    <source>
        <dbReference type="ARBA" id="ARBA00022801"/>
    </source>
</evidence>
<feature type="coiled-coil region" evidence="6">
    <location>
        <begin position="153"/>
        <end position="211"/>
    </location>
</feature>
<comment type="cofactor">
    <cofactor evidence="1">
        <name>Mg(2+)</name>
        <dbReference type="ChEBI" id="CHEBI:18420"/>
    </cofactor>
</comment>
<dbReference type="GO" id="GO:0006364">
    <property type="term" value="P:rRNA processing"/>
    <property type="evidence" value="ECO:0007669"/>
    <property type="project" value="TreeGrafter"/>
</dbReference>
<dbReference type="Gene3D" id="2.40.50.140">
    <property type="entry name" value="Nucleic acid-binding proteins"/>
    <property type="match status" value="1"/>
</dbReference>
<evidence type="ECO:0000256" key="2">
    <source>
        <dbReference type="ARBA" id="ARBA00022723"/>
    </source>
</evidence>
<dbReference type="EMBL" id="UINC01000922">
    <property type="protein sequence ID" value="SUZ63675.1"/>
    <property type="molecule type" value="Genomic_DNA"/>
</dbReference>
<protein>
    <recommendedName>
        <fullName evidence="7">S1 motif domain-containing protein</fullName>
    </recommendedName>
</protein>
<accession>A0A381P9M7</accession>
<evidence type="ECO:0000313" key="8">
    <source>
        <dbReference type="EMBL" id="SUZ63675.1"/>
    </source>
</evidence>
<dbReference type="GO" id="GO:0016787">
    <property type="term" value="F:hydrolase activity"/>
    <property type="evidence" value="ECO:0007669"/>
    <property type="project" value="UniProtKB-KW"/>
</dbReference>
<evidence type="ECO:0000256" key="4">
    <source>
        <dbReference type="ARBA" id="ARBA00022842"/>
    </source>
</evidence>
<dbReference type="GO" id="GO:0004540">
    <property type="term" value="F:RNA nuclease activity"/>
    <property type="evidence" value="ECO:0007669"/>
    <property type="project" value="InterPro"/>
</dbReference>
<dbReference type="GO" id="GO:0046872">
    <property type="term" value="F:metal ion binding"/>
    <property type="evidence" value="ECO:0007669"/>
    <property type="project" value="UniProtKB-KW"/>
</dbReference>
<dbReference type="InterPro" id="IPR012340">
    <property type="entry name" value="NA-bd_OB-fold"/>
</dbReference>
<reference evidence="8" key="1">
    <citation type="submission" date="2018-05" db="EMBL/GenBank/DDBJ databases">
        <authorList>
            <person name="Lanie J.A."/>
            <person name="Ng W.-L."/>
            <person name="Kazmierczak K.M."/>
            <person name="Andrzejewski T.M."/>
            <person name="Davidsen T.M."/>
            <person name="Wayne K.J."/>
            <person name="Tettelin H."/>
            <person name="Glass J.I."/>
            <person name="Rusch D."/>
            <person name="Podicherti R."/>
            <person name="Tsui H.-C.T."/>
            <person name="Winkler M.E."/>
        </authorList>
    </citation>
    <scope>NUCLEOTIDE SEQUENCE</scope>
</reference>
<keyword evidence="4" id="KW-0460">Magnesium</keyword>
<dbReference type="SMART" id="SM00316">
    <property type="entry name" value="S1"/>
    <property type="match status" value="1"/>
</dbReference>
<organism evidence="8">
    <name type="scientific">marine metagenome</name>
    <dbReference type="NCBI Taxonomy" id="408172"/>
    <lineage>
        <taxon>unclassified sequences</taxon>
        <taxon>metagenomes</taxon>
        <taxon>ecological metagenomes</taxon>
    </lineage>
</organism>
<dbReference type="PROSITE" id="PS50126">
    <property type="entry name" value="S1"/>
    <property type="match status" value="1"/>
</dbReference>
<dbReference type="GO" id="GO:0003723">
    <property type="term" value="F:RNA binding"/>
    <property type="evidence" value="ECO:0007669"/>
    <property type="project" value="UniProtKB-KW"/>
</dbReference>
<keyword evidence="3" id="KW-0378">Hydrolase</keyword>
<dbReference type="InterPro" id="IPR004659">
    <property type="entry name" value="RNase_E/G"/>
</dbReference>
<evidence type="ECO:0000256" key="6">
    <source>
        <dbReference type="SAM" id="Coils"/>
    </source>
</evidence>
<name>A0A381P9M7_9ZZZZ</name>
<evidence type="ECO:0000256" key="1">
    <source>
        <dbReference type="ARBA" id="ARBA00001946"/>
    </source>
</evidence>
<feature type="domain" description="S1 motif" evidence="7">
    <location>
        <begin position="39"/>
        <end position="131"/>
    </location>
</feature>
<dbReference type="AlphaFoldDB" id="A0A381P9M7"/>
<dbReference type="GO" id="GO:0005737">
    <property type="term" value="C:cytoplasm"/>
    <property type="evidence" value="ECO:0007669"/>
    <property type="project" value="TreeGrafter"/>
</dbReference>
<dbReference type="Pfam" id="PF10150">
    <property type="entry name" value="RNase_E_G"/>
    <property type="match status" value="1"/>
</dbReference>
<evidence type="ECO:0000259" key="7">
    <source>
        <dbReference type="PROSITE" id="PS50126"/>
    </source>
</evidence>
<dbReference type="CDD" id="cd04453">
    <property type="entry name" value="S1_RNase_E"/>
    <property type="match status" value="1"/>
</dbReference>